<dbReference type="Proteomes" id="UP000095787">
    <property type="component" value="Unassembled WGS sequence"/>
</dbReference>
<dbReference type="InterPro" id="IPR031157">
    <property type="entry name" value="G_TR_CS"/>
</dbReference>
<dbReference type="InterPro" id="IPR035650">
    <property type="entry name" value="Tet_C"/>
</dbReference>
<evidence type="ECO:0000256" key="1">
    <source>
        <dbReference type="ARBA" id="ARBA00022741"/>
    </source>
</evidence>
<dbReference type="GO" id="GO:0003746">
    <property type="term" value="F:translation elongation factor activity"/>
    <property type="evidence" value="ECO:0007669"/>
    <property type="project" value="UniProtKB-KW"/>
</dbReference>
<dbReference type="SUPFAM" id="SSF54980">
    <property type="entry name" value="EF-G C-terminal domain-like"/>
    <property type="match status" value="2"/>
</dbReference>
<protein>
    <submittedName>
        <fullName evidence="6">Elongation factor G</fullName>
    </submittedName>
    <submittedName>
        <fullName evidence="7">GTP-binding protein</fullName>
    </submittedName>
</protein>
<dbReference type="Pfam" id="PF05991">
    <property type="entry name" value="NYN_YacP"/>
    <property type="match status" value="1"/>
</dbReference>
<dbReference type="InterPro" id="IPR005517">
    <property type="entry name" value="Transl_elong_EFG/EF2_IV"/>
</dbReference>
<dbReference type="PROSITE" id="PS00301">
    <property type="entry name" value="G_TR_1"/>
    <property type="match status" value="1"/>
</dbReference>
<dbReference type="PANTHER" id="PTHR43261">
    <property type="entry name" value="TRANSLATION ELONGATION FACTOR G-RELATED"/>
    <property type="match status" value="1"/>
</dbReference>
<organism evidence="6 8">
    <name type="scientific">[Ruminococcus] torques</name>
    <dbReference type="NCBI Taxonomy" id="33039"/>
    <lineage>
        <taxon>Bacteria</taxon>
        <taxon>Bacillati</taxon>
        <taxon>Bacillota</taxon>
        <taxon>Clostridia</taxon>
        <taxon>Lachnospirales</taxon>
        <taxon>Lachnospiraceae</taxon>
        <taxon>Mediterraneibacter</taxon>
    </lineage>
</organism>
<dbReference type="RefSeq" id="WP_055158730.1">
    <property type="nucleotide sequence ID" value="NZ_CATVPX010000010.1"/>
</dbReference>
<dbReference type="EMBL" id="RCYR01000006">
    <property type="protein sequence ID" value="RYS80834.1"/>
    <property type="molecule type" value="Genomic_DNA"/>
</dbReference>
<evidence type="ECO:0000313" key="9">
    <source>
        <dbReference type="Proteomes" id="UP000292665"/>
    </source>
</evidence>
<dbReference type="NCBIfam" id="TIGR00231">
    <property type="entry name" value="small_GTP"/>
    <property type="match status" value="1"/>
</dbReference>
<dbReference type="InterPro" id="IPR014721">
    <property type="entry name" value="Ribsml_uS5_D2-typ_fold_subgr"/>
</dbReference>
<dbReference type="PRINTS" id="PR01037">
    <property type="entry name" value="TCRTETOQM"/>
</dbReference>
<dbReference type="SUPFAM" id="SSF50447">
    <property type="entry name" value="Translation proteins"/>
    <property type="match status" value="1"/>
</dbReference>
<accession>A0A173ZD72</accession>
<dbReference type="InterPro" id="IPR005225">
    <property type="entry name" value="Small_GTP-bd"/>
</dbReference>
<dbReference type="GO" id="GO:0032790">
    <property type="term" value="P:ribosome disassembly"/>
    <property type="evidence" value="ECO:0007669"/>
    <property type="project" value="TreeGrafter"/>
</dbReference>
<dbReference type="Gene3D" id="3.30.230.10">
    <property type="match status" value="1"/>
</dbReference>
<reference evidence="6 8" key="1">
    <citation type="submission" date="2015-09" db="EMBL/GenBank/DDBJ databases">
        <authorList>
            <consortium name="Pathogen Informatics"/>
        </authorList>
    </citation>
    <scope>NUCLEOTIDE SEQUENCE [LARGE SCALE GENOMIC DNA]</scope>
    <source>
        <strain evidence="6 8">2789STDY5834841</strain>
    </source>
</reference>
<dbReference type="SMART" id="SM00838">
    <property type="entry name" value="EFG_C"/>
    <property type="match status" value="1"/>
</dbReference>
<dbReference type="Gene3D" id="3.30.70.870">
    <property type="entry name" value="Elongation Factor G (Translational Gtpase), domain 3"/>
    <property type="match status" value="1"/>
</dbReference>
<gene>
    <name evidence="6" type="primary">fusA_1</name>
    <name evidence="7" type="ORF">EAI93_04830</name>
    <name evidence="6" type="ORF">ERS852456_00678</name>
</gene>
<dbReference type="Pfam" id="PF00009">
    <property type="entry name" value="GTP_EFTU"/>
    <property type="match status" value="1"/>
</dbReference>
<evidence type="ECO:0000313" key="6">
    <source>
        <dbReference type="EMBL" id="CUN73426.1"/>
    </source>
</evidence>
<dbReference type="InterPro" id="IPR035647">
    <property type="entry name" value="EFG_III/V"/>
</dbReference>
<dbReference type="Gene3D" id="3.40.50.300">
    <property type="entry name" value="P-loop containing nucleotide triphosphate hydrolases"/>
    <property type="match status" value="1"/>
</dbReference>
<dbReference type="InterPro" id="IPR000640">
    <property type="entry name" value="EFG_V-like"/>
</dbReference>
<keyword evidence="4" id="KW-0046">Antibiotic resistance</keyword>
<dbReference type="CDD" id="cd01684">
    <property type="entry name" value="Tet_like_IV"/>
    <property type="match status" value="1"/>
</dbReference>
<dbReference type="PROSITE" id="PS51722">
    <property type="entry name" value="G_TR_2"/>
    <property type="match status" value="1"/>
</dbReference>
<dbReference type="SMART" id="SM00889">
    <property type="entry name" value="EFG_IV"/>
    <property type="match status" value="1"/>
</dbReference>
<dbReference type="Gene3D" id="3.30.70.240">
    <property type="match status" value="1"/>
</dbReference>
<proteinExistence type="predicted"/>
<dbReference type="InterPro" id="IPR009000">
    <property type="entry name" value="Transl_B-barrel_sf"/>
</dbReference>
<sequence length="921" mass="103663">MENTSEKKDKNSVKKPLKHICIGLVAHVDAGKTTLSEGMLYLSGQIRNMGRVDHGDTFLDNYETERERGITIFSKQAEFIWNDTSITILDTPGHVDFSAEMERVLQVLDCAVLVVSAVDGVQAHTVTLWRLLKQYKIPTMIFVNKMDRQEADREKLLEELKNRFGDGCVEMDMQSEENRESLAMCDETMLEEYLSGGKIEKETVKKAVAARKVFPCWFGSALKAQGIEALMSGLCEYAPSAEPLPEFGAKVYKIARDPQGNRLTYLKVTGGQLRVKDVPFAAEQSCTGKVNQIRKYSGEKYELVQTVSAGEVCAVTGLEGTYPGQGIGAQKESLLPVLEPVMTYRIELPDGCDAHKMFQNLRCLEEEDPQLHVIRNEETSEIHIRLMGEVQTEVLQKMVKDRFGVLIHFGEGRIVYKETIKNSVEGAGHFEPLRHYAEVHLRLEPGERGSGMQFAADCSEDVLDRNYQRLILTHLEEREHKGVLTGSALTDVRITLLSGKAHKKHTEGGDFRQATYRAVRQGLRKAESVLLEPYYEFRMELPLENVGKAMTDIKRMSGEFEGPETENGMAVLKGSVPAAEMNGYQKEFTAYTGGYGRLFCSLKGYGECHNTEEVIGQIGYDADADVENTADSVFCSHGAGTIVPWYEADAHMHVEGEAAEKSEEDTQMSAAFRPQRRTIELTQEELDAIYVRTPDPVKKTKRSAPVTVTAGKAAAFCNGDRLQSRNVPFDISGDYTKTKKKKADRKEYLLVDGYNIIFAWDSLKELAKIDLAAARGKLADILCNYQGYKQCELILVFDAYKVEGNPGEIMKYHNIHVVYTREAETADHYIEKTVRRIAKEHDVIVATSDALEQVIIMGQGAHRMSAAGLKEEIESVIEQMKDDYPKQEELIRNYLFDYLEKDIAEEMERVRLGSHKKKWTV</sequence>
<evidence type="ECO:0000313" key="8">
    <source>
        <dbReference type="Proteomes" id="UP000095787"/>
    </source>
</evidence>
<keyword evidence="2" id="KW-0648">Protein biosynthesis</keyword>
<dbReference type="SUPFAM" id="SSF52540">
    <property type="entry name" value="P-loop containing nucleoside triphosphate hydrolases"/>
    <property type="match status" value="1"/>
</dbReference>
<dbReference type="GO" id="GO:0046677">
    <property type="term" value="P:response to antibiotic"/>
    <property type="evidence" value="ECO:0007669"/>
    <property type="project" value="UniProtKB-KW"/>
</dbReference>
<dbReference type="Pfam" id="PF00679">
    <property type="entry name" value="EFG_C"/>
    <property type="match status" value="1"/>
</dbReference>
<dbReference type="AlphaFoldDB" id="A0A173ZD72"/>
<evidence type="ECO:0000256" key="3">
    <source>
        <dbReference type="ARBA" id="ARBA00023134"/>
    </source>
</evidence>
<dbReference type="CDD" id="cd10912">
    <property type="entry name" value="PIN_YacP-like"/>
    <property type="match status" value="1"/>
</dbReference>
<dbReference type="InterPro" id="IPR000795">
    <property type="entry name" value="T_Tr_GTP-bd_dom"/>
</dbReference>
<dbReference type="SUPFAM" id="SSF54211">
    <property type="entry name" value="Ribosomal protein S5 domain 2-like"/>
    <property type="match status" value="1"/>
</dbReference>
<keyword evidence="3" id="KW-0342">GTP-binding</keyword>
<dbReference type="Proteomes" id="UP000292665">
    <property type="component" value="Unassembled WGS sequence"/>
</dbReference>
<keyword evidence="1" id="KW-0547">Nucleotide-binding</keyword>
<dbReference type="PANTHER" id="PTHR43261:SF1">
    <property type="entry name" value="RIBOSOME-RELEASING FACTOR 2, MITOCHONDRIAL"/>
    <property type="match status" value="1"/>
</dbReference>
<dbReference type="InterPro" id="IPR027417">
    <property type="entry name" value="P-loop_NTPase"/>
</dbReference>
<dbReference type="PRINTS" id="PR00315">
    <property type="entry name" value="ELONGATNFCT"/>
</dbReference>
<keyword evidence="6" id="KW-0251">Elongation factor</keyword>
<reference evidence="7 9" key="2">
    <citation type="journal article" date="2019" name="Science, e1252229">
        <title>Invertible promoters mediate bacterial phase variation, antibiotic resistance, and host adaptation in the gut.</title>
        <authorList>
            <person name="Jiang X."/>
            <person name="Hall A.B."/>
            <person name="Arthur T.D."/>
            <person name="Plichta D.R."/>
            <person name="Covington C.T."/>
            <person name="Poyet M."/>
            <person name="Crothers J."/>
            <person name="Moses P.L."/>
            <person name="Tolonen A.C."/>
            <person name="Vlamakis H."/>
            <person name="Alm E.J."/>
            <person name="Xavier R.J."/>
        </authorList>
    </citation>
    <scope>NUCLEOTIDE SEQUENCE [LARGE SCALE GENOMIC DNA]</scope>
    <source>
        <strain evidence="9">aa_0143</strain>
        <strain evidence="7">Aa_0143</strain>
    </source>
</reference>
<dbReference type="InterPro" id="IPR020568">
    <property type="entry name" value="Ribosomal_Su5_D2-typ_SF"/>
</dbReference>
<dbReference type="Pfam" id="PF14492">
    <property type="entry name" value="EFG_III"/>
    <property type="match status" value="1"/>
</dbReference>
<dbReference type="GO" id="GO:0003924">
    <property type="term" value="F:GTPase activity"/>
    <property type="evidence" value="ECO:0007669"/>
    <property type="project" value="InterPro"/>
</dbReference>
<evidence type="ECO:0000256" key="4">
    <source>
        <dbReference type="ARBA" id="ARBA00023251"/>
    </source>
</evidence>
<evidence type="ECO:0000256" key="2">
    <source>
        <dbReference type="ARBA" id="ARBA00022917"/>
    </source>
</evidence>
<evidence type="ECO:0000313" key="7">
    <source>
        <dbReference type="EMBL" id="RYS80834.1"/>
    </source>
</evidence>
<dbReference type="CDD" id="cd03711">
    <property type="entry name" value="Tet_C"/>
    <property type="match status" value="1"/>
</dbReference>
<evidence type="ECO:0000259" key="5">
    <source>
        <dbReference type="PROSITE" id="PS51722"/>
    </source>
</evidence>
<dbReference type="GO" id="GO:0005525">
    <property type="term" value="F:GTP binding"/>
    <property type="evidence" value="ECO:0007669"/>
    <property type="project" value="UniProtKB-KW"/>
</dbReference>
<dbReference type="Gene3D" id="2.40.30.10">
    <property type="entry name" value="Translation factors"/>
    <property type="match status" value="1"/>
</dbReference>
<dbReference type="InterPro" id="IPR041095">
    <property type="entry name" value="EFG_II"/>
</dbReference>
<dbReference type="EMBL" id="CYZO01000007">
    <property type="protein sequence ID" value="CUN73426.1"/>
    <property type="molecule type" value="Genomic_DNA"/>
</dbReference>
<name>A0A173ZD72_9FIRM</name>
<dbReference type="Pfam" id="PF03764">
    <property type="entry name" value="EFG_IV"/>
    <property type="match status" value="1"/>
</dbReference>
<feature type="domain" description="Tr-type G" evidence="5">
    <location>
        <begin position="17"/>
        <end position="244"/>
    </location>
</feature>
<dbReference type="InterPro" id="IPR010298">
    <property type="entry name" value="YacP-like"/>
</dbReference>